<gene>
    <name evidence="4" type="ORF">QTG54_009017</name>
</gene>
<dbReference type="PROSITE" id="PS50102">
    <property type="entry name" value="RRM"/>
    <property type="match status" value="2"/>
</dbReference>
<feature type="compositionally biased region" description="Gly residues" evidence="2">
    <location>
        <begin position="299"/>
        <end position="333"/>
    </location>
</feature>
<feature type="compositionally biased region" description="Gly residues" evidence="2">
    <location>
        <begin position="262"/>
        <end position="279"/>
    </location>
</feature>
<feature type="compositionally biased region" description="Low complexity" evidence="2">
    <location>
        <begin position="198"/>
        <end position="207"/>
    </location>
</feature>
<feature type="region of interest" description="Disordered" evidence="2">
    <location>
        <begin position="512"/>
        <end position="531"/>
    </location>
</feature>
<feature type="compositionally biased region" description="Polar residues" evidence="2">
    <location>
        <begin position="22"/>
        <end position="32"/>
    </location>
</feature>
<evidence type="ECO:0000259" key="3">
    <source>
        <dbReference type="PROSITE" id="PS50102"/>
    </source>
</evidence>
<dbReference type="InterPro" id="IPR000504">
    <property type="entry name" value="RRM_dom"/>
</dbReference>
<reference evidence="4" key="1">
    <citation type="submission" date="2023-06" db="EMBL/GenBank/DDBJ databases">
        <title>Survivors Of The Sea: Transcriptome response of Skeletonema marinoi to long-term dormancy.</title>
        <authorList>
            <person name="Pinder M.I.M."/>
            <person name="Kourtchenko O."/>
            <person name="Robertson E.K."/>
            <person name="Larsson T."/>
            <person name="Maumus F."/>
            <person name="Osuna-Cruz C.M."/>
            <person name="Vancaester E."/>
            <person name="Stenow R."/>
            <person name="Vandepoele K."/>
            <person name="Ploug H."/>
            <person name="Bruchert V."/>
            <person name="Godhe A."/>
            <person name="Topel M."/>
        </authorList>
    </citation>
    <scope>NUCLEOTIDE SEQUENCE</scope>
    <source>
        <strain evidence="4">R05AC</strain>
    </source>
</reference>
<dbReference type="GO" id="GO:0003723">
    <property type="term" value="F:RNA binding"/>
    <property type="evidence" value="ECO:0007669"/>
    <property type="project" value="UniProtKB-UniRule"/>
</dbReference>
<evidence type="ECO:0000313" key="5">
    <source>
        <dbReference type="Proteomes" id="UP001224775"/>
    </source>
</evidence>
<dbReference type="SUPFAM" id="SSF54928">
    <property type="entry name" value="RNA-binding domain, RBD"/>
    <property type="match status" value="1"/>
</dbReference>
<keyword evidence="5" id="KW-1185">Reference proteome</keyword>
<feature type="domain" description="RRM" evidence="3">
    <location>
        <begin position="778"/>
        <end position="861"/>
    </location>
</feature>
<protein>
    <recommendedName>
        <fullName evidence="3">RRM domain-containing protein</fullName>
    </recommendedName>
</protein>
<organism evidence="4 5">
    <name type="scientific">Skeletonema marinoi</name>
    <dbReference type="NCBI Taxonomy" id="267567"/>
    <lineage>
        <taxon>Eukaryota</taxon>
        <taxon>Sar</taxon>
        <taxon>Stramenopiles</taxon>
        <taxon>Ochrophyta</taxon>
        <taxon>Bacillariophyta</taxon>
        <taxon>Coscinodiscophyceae</taxon>
        <taxon>Thalassiosirophycidae</taxon>
        <taxon>Thalassiosirales</taxon>
        <taxon>Skeletonemataceae</taxon>
        <taxon>Skeletonema</taxon>
        <taxon>Skeletonema marinoi-dohrnii complex</taxon>
    </lineage>
</organism>
<comment type="caution">
    <text evidence="4">The sequence shown here is derived from an EMBL/GenBank/DDBJ whole genome shotgun (WGS) entry which is preliminary data.</text>
</comment>
<dbReference type="EMBL" id="JATAAI010000016">
    <property type="protein sequence ID" value="KAK1740067.1"/>
    <property type="molecule type" value="Genomic_DNA"/>
</dbReference>
<evidence type="ECO:0000256" key="1">
    <source>
        <dbReference type="PROSITE-ProRule" id="PRU00176"/>
    </source>
</evidence>
<evidence type="ECO:0000256" key="2">
    <source>
        <dbReference type="SAM" id="MobiDB-lite"/>
    </source>
</evidence>
<feature type="region of interest" description="Disordered" evidence="2">
    <location>
        <begin position="359"/>
        <end position="378"/>
    </location>
</feature>
<dbReference type="Gene3D" id="3.30.70.330">
    <property type="match status" value="1"/>
</dbReference>
<dbReference type="AlphaFoldDB" id="A0AAD9DAE8"/>
<feature type="compositionally biased region" description="Gly residues" evidence="2">
    <location>
        <begin position="112"/>
        <end position="145"/>
    </location>
</feature>
<keyword evidence="1" id="KW-0694">RNA-binding</keyword>
<accession>A0AAD9DAE8</accession>
<dbReference type="InterPro" id="IPR035979">
    <property type="entry name" value="RBD_domain_sf"/>
</dbReference>
<evidence type="ECO:0000313" key="4">
    <source>
        <dbReference type="EMBL" id="KAK1740067.1"/>
    </source>
</evidence>
<name>A0AAD9DAE8_9STRA</name>
<feature type="compositionally biased region" description="Basic and acidic residues" evidence="2">
    <location>
        <begin position="94"/>
        <end position="108"/>
    </location>
</feature>
<proteinExistence type="predicted"/>
<feature type="compositionally biased region" description="Acidic residues" evidence="2">
    <location>
        <begin position="367"/>
        <end position="378"/>
    </location>
</feature>
<dbReference type="Proteomes" id="UP001224775">
    <property type="component" value="Unassembled WGS sequence"/>
</dbReference>
<feature type="region of interest" description="Disordered" evidence="2">
    <location>
        <begin position="22"/>
        <end position="335"/>
    </location>
</feature>
<dbReference type="InterPro" id="IPR012677">
    <property type="entry name" value="Nucleotide-bd_a/b_plait_sf"/>
</dbReference>
<sequence length="980" mass="105415">MSSITPAAILRATRLRCSAAVASSHQISSNGSTTTTTTRSFAGGFQGPTSRGMGRDGGGRGPGGRHRAPRKGAESGSTPKGGDGFAAFQARRNANLEKDLDVARKATAAERSGGGGGAGGGGRTGAGVTGFGRGGGQQQQQQGGGERVHRTSNHPPRTQDGDAASQGGGGGYNRPGRSNHKGGPRKPNFAETVLRPASEGSYSPSSSIPKLTARKRVGHGVHDEEALSTALPPGQRRSGRASVRGEMSNRVVGDLASDEEGSGFGGGGGGRFGGMGGGSRLPVRGPIRERTSPRMTYLGSGGGGRGGRGGGGRGRGRGGGGRGRGGRGGGGGRFSRDVIWEYDDADELAESNLASALTNRFNPNVDNQDDDGYDSDADLEPPISPDHPDYMDLENHEHVLKKTEEGDYVFDDDAQTEDMMNKLFSPEDIAIMTRDNMRAPPPSDDQDEDPYANTLEYEWYFNDVCDLDNLQLLKPTTPKSDAVLPLKPHGPELDDWLMAVSDHPSKYMQMERKVKHPDSMREPRPMFPRDRKLPDEAFVNKYKGFLFVSGLVPHVNEGTGEIESLDEPRNVQSIAEKVATLFGVLSTDVSPASPTTAFIGFTTKKEAKDAMIQKAAHLMVEHPVALKKYDVDEEKMSEEEKEFIAASKVGKESILMVSGLPVEITSTELFETMFPPGTKLGAMFGPLTSEDYLRVSPTTALINLSSADLVSNALKSKSVLNNVKVAGQRPVQVLRAKRERVFDGWAGPGRRFGQSKLGERLLVTGDVPPNEMYLSHNDMLYISGLPPNVTLTDLAMFFQPFSADSRDVFGSGHIVRCSQGLPTGTAYVGFELPGEINQVNELYNGSATIGGAKVTLRPVTDKLLRRGVREAARPARSLEVLDKDLYNWERHVDPEEIKELEELGIEKSVLDEIFVTLRHSNRTFAAGDQAMSGSGCTRKREEGHITKPSCANTSRFLRAALLPRRSLVCYTRLCSLQNKK</sequence>
<feature type="domain" description="RRM" evidence="3">
    <location>
        <begin position="653"/>
        <end position="738"/>
    </location>
</feature>